<dbReference type="GO" id="GO:0005634">
    <property type="term" value="C:nucleus"/>
    <property type="evidence" value="ECO:0007669"/>
    <property type="project" value="UniProtKB-SubCell"/>
</dbReference>
<evidence type="ECO:0000256" key="2">
    <source>
        <dbReference type="ARBA" id="ARBA00005969"/>
    </source>
</evidence>
<dbReference type="Proteomes" id="UP000525565">
    <property type="component" value="Unassembled WGS sequence"/>
</dbReference>
<accession>A0A7K7LIM1</accession>
<comment type="caution">
    <text evidence="6">The sequence shown here is derived from an EMBL/GenBank/DDBJ whole genome shotgun (WGS) entry which is preliminary data.</text>
</comment>
<dbReference type="AlphaFoldDB" id="A0A7K7LIM1"/>
<dbReference type="PANTHER" id="PTHR10814:SF4">
    <property type="entry name" value="TRANSDUCIN-LIKE ENHANCER PROTEIN 2"/>
    <property type="match status" value="1"/>
</dbReference>
<organism evidence="6 7">
    <name type="scientific">Asarcornis scutulata</name>
    <dbReference type="NCBI Taxonomy" id="75869"/>
    <lineage>
        <taxon>Eukaryota</taxon>
        <taxon>Metazoa</taxon>
        <taxon>Chordata</taxon>
        <taxon>Craniata</taxon>
        <taxon>Vertebrata</taxon>
        <taxon>Euteleostomi</taxon>
        <taxon>Archelosauria</taxon>
        <taxon>Archosauria</taxon>
        <taxon>Dinosauria</taxon>
        <taxon>Saurischia</taxon>
        <taxon>Theropoda</taxon>
        <taxon>Coelurosauria</taxon>
        <taxon>Aves</taxon>
        <taxon>Neognathae</taxon>
        <taxon>Galloanserae</taxon>
        <taxon>Anseriformes</taxon>
        <taxon>Anatidae</taxon>
        <taxon>Anatinae</taxon>
        <taxon>Asarcornis</taxon>
    </lineage>
</organism>
<feature type="non-terminal residue" evidence="6">
    <location>
        <position position="1"/>
    </location>
</feature>
<feature type="non-terminal residue" evidence="6">
    <location>
        <position position="458"/>
    </location>
</feature>
<protein>
    <submittedName>
        <fullName evidence="6">TLE2 protein</fullName>
    </submittedName>
</protein>
<proteinExistence type="inferred from homology"/>
<comment type="similarity">
    <text evidence="2">Belongs to the WD repeat Groucho/TLE family.</text>
</comment>
<dbReference type="GO" id="GO:0003714">
    <property type="term" value="F:transcription corepressor activity"/>
    <property type="evidence" value="ECO:0007669"/>
    <property type="project" value="TreeGrafter"/>
</dbReference>
<evidence type="ECO:0000256" key="1">
    <source>
        <dbReference type="ARBA" id="ARBA00004123"/>
    </source>
</evidence>
<feature type="compositionally biased region" description="Basic and acidic residues" evidence="4">
    <location>
        <begin position="151"/>
        <end position="169"/>
    </location>
</feature>
<keyword evidence="3" id="KW-0539">Nucleus</keyword>
<reference evidence="6 7" key="1">
    <citation type="submission" date="2019-09" db="EMBL/GenBank/DDBJ databases">
        <title>Bird 10,000 Genomes (B10K) Project - Family phase.</title>
        <authorList>
            <person name="Zhang G."/>
        </authorList>
    </citation>
    <scope>NUCLEOTIDE SEQUENCE [LARGE SCALE GENOMIC DNA]</scope>
    <source>
        <strain evidence="6">OUT-0051</strain>
        <tissue evidence="6">Kidney</tissue>
    </source>
</reference>
<dbReference type="InterPro" id="IPR036322">
    <property type="entry name" value="WD40_repeat_dom_sf"/>
</dbReference>
<dbReference type="PANTHER" id="PTHR10814">
    <property type="entry name" value="TRANSDUCIN-LIKE ENHANCER PROTEIN"/>
    <property type="match status" value="1"/>
</dbReference>
<keyword evidence="7" id="KW-1185">Reference proteome</keyword>
<evidence type="ECO:0000313" key="6">
    <source>
        <dbReference type="EMBL" id="NWZ30737.1"/>
    </source>
</evidence>
<sequence>QAEIVKRLHAICAQILPLLAQEHQQQVLQAVERAKQVTMAELNSIVGQQQLQQLSHHVPPVALTPHPSSVQLPSLAGASSAAGLLALSGALMAQSQLAAKEDRAQDGESRGEGPSTAGSALLSLAECSVSASPLESPPTEERTGGAGLKRKREERDPAGHDDSDGDKSDCNLVVDETLFSPQDPRSESSSPSQASSSQLPPARDVPQSPASGGASGASSQSGTPLRLQDQGLPDPPASMSSVSPPPRDALTPGLGPSSAALLRQPPAKAPAMDSTGESLRSPLSISSPFTASFGLLPHAALNGELAAPGMYVGIHLPPQVSSTVMYGRLPMVSCRGTAPCWCLLCPFVQVAFESHPHLRASALPASLCTVPAGKPAYSFHVSADGQMQPVPFPPDALLGSGIPRHARQLHTLAHGEVVCAVTISNSTRHVYTGGKGCVKVWDVGQPGTKMAVAQLDCL</sequence>
<dbReference type="EMBL" id="VZSO01008941">
    <property type="protein sequence ID" value="NWZ30737.1"/>
    <property type="molecule type" value="Genomic_DNA"/>
</dbReference>
<comment type="subcellular location">
    <subcellularLocation>
        <location evidence="1">Nucleus</location>
    </subcellularLocation>
</comment>
<dbReference type="Pfam" id="PF03920">
    <property type="entry name" value="TLE_N"/>
    <property type="match status" value="1"/>
</dbReference>
<evidence type="ECO:0000256" key="4">
    <source>
        <dbReference type="SAM" id="MobiDB-lite"/>
    </source>
</evidence>
<dbReference type="GO" id="GO:0090090">
    <property type="term" value="P:negative regulation of canonical Wnt signaling pathway"/>
    <property type="evidence" value="ECO:0007669"/>
    <property type="project" value="TreeGrafter"/>
</dbReference>
<dbReference type="InterPro" id="IPR015943">
    <property type="entry name" value="WD40/YVTN_repeat-like_dom_sf"/>
</dbReference>
<feature type="compositionally biased region" description="Low complexity" evidence="4">
    <location>
        <begin position="180"/>
        <end position="222"/>
    </location>
</feature>
<evidence type="ECO:0000256" key="3">
    <source>
        <dbReference type="ARBA" id="ARBA00023242"/>
    </source>
</evidence>
<gene>
    <name evidence="6" type="primary">Tle2</name>
    <name evidence="6" type="ORF">ASASCU_R10946</name>
</gene>
<feature type="domain" description="Groucho/TLE N-terminal Q-rich" evidence="5">
    <location>
        <begin position="1"/>
        <end position="53"/>
    </location>
</feature>
<feature type="region of interest" description="Disordered" evidence="4">
    <location>
        <begin position="98"/>
        <end position="281"/>
    </location>
</feature>
<dbReference type="InterPro" id="IPR009146">
    <property type="entry name" value="Groucho_enhance"/>
</dbReference>
<name>A0A7K7LIM1_9AVES</name>
<dbReference type="GO" id="GO:0005667">
    <property type="term" value="C:transcription regulator complex"/>
    <property type="evidence" value="ECO:0007669"/>
    <property type="project" value="TreeGrafter"/>
</dbReference>
<dbReference type="Gene3D" id="2.130.10.10">
    <property type="entry name" value="YVTN repeat-like/Quinoprotein amine dehydrogenase"/>
    <property type="match status" value="1"/>
</dbReference>
<dbReference type="InterPro" id="IPR005617">
    <property type="entry name" value="Groucho/TLE_N"/>
</dbReference>
<evidence type="ECO:0000259" key="5">
    <source>
        <dbReference type="Pfam" id="PF03920"/>
    </source>
</evidence>
<dbReference type="SUPFAM" id="SSF50978">
    <property type="entry name" value="WD40 repeat-like"/>
    <property type="match status" value="1"/>
</dbReference>
<evidence type="ECO:0000313" key="7">
    <source>
        <dbReference type="Proteomes" id="UP000525565"/>
    </source>
</evidence>
<feature type="compositionally biased region" description="Basic and acidic residues" evidence="4">
    <location>
        <begin position="99"/>
        <end position="111"/>
    </location>
</feature>